<dbReference type="Proteomes" id="UP000179588">
    <property type="component" value="Unassembled WGS sequence"/>
</dbReference>
<comment type="caution">
    <text evidence="5">The sequence shown here is derived from an EMBL/GenBank/DDBJ whole genome shotgun (WGS) entry which is preliminary data.</text>
</comment>
<dbReference type="PANTHER" id="PTHR43800">
    <property type="entry name" value="PEPTIDYL-LYSINE N-ACETYLTRANSFERASE YJAB"/>
    <property type="match status" value="1"/>
</dbReference>
<dbReference type="OrthoDB" id="9789605at2"/>
<dbReference type="Pfam" id="PF13673">
    <property type="entry name" value="Acetyltransf_10"/>
    <property type="match status" value="1"/>
</dbReference>
<dbReference type="AlphaFoldDB" id="A0A1S1HUZ8"/>
<dbReference type="EMBL" id="LVIE01000001">
    <property type="protein sequence ID" value="OHT25868.1"/>
    <property type="molecule type" value="Genomic_DNA"/>
</dbReference>
<dbReference type="RefSeq" id="WP_070924829.1">
    <property type="nucleotide sequence ID" value="NZ_CANMXG010000002.1"/>
</dbReference>
<protein>
    <submittedName>
        <fullName evidence="5">GCN5 family acetyltransferase</fullName>
    </submittedName>
    <submittedName>
        <fullName evidence="4">GNAT family N-acetyltransferase</fullName>
    </submittedName>
</protein>
<feature type="domain" description="N-acetyltransferase" evidence="3">
    <location>
        <begin position="1"/>
        <end position="147"/>
    </location>
</feature>
<organism evidence="5 6">
    <name type="scientific">Providencia stuartii</name>
    <dbReference type="NCBI Taxonomy" id="588"/>
    <lineage>
        <taxon>Bacteria</taxon>
        <taxon>Pseudomonadati</taxon>
        <taxon>Pseudomonadota</taxon>
        <taxon>Gammaproteobacteria</taxon>
        <taxon>Enterobacterales</taxon>
        <taxon>Morganellaceae</taxon>
        <taxon>Providencia</taxon>
    </lineage>
</organism>
<evidence type="ECO:0000313" key="5">
    <source>
        <dbReference type="EMBL" id="OHT25868.1"/>
    </source>
</evidence>
<keyword evidence="1 5" id="KW-0808">Transferase</keyword>
<keyword evidence="6" id="KW-1185">Reference proteome</keyword>
<dbReference type="SUPFAM" id="SSF55729">
    <property type="entry name" value="Acyl-CoA N-acyltransferases (Nat)"/>
    <property type="match status" value="1"/>
</dbReference>
<dbReference type="InterPro" id="IPR000182">
    <property type="entry name" value="GNAT_dom"/>
</dbReference>
<evidence type="ECO:0000313" key="6">
    <source>
        <dbReference type="Proteomes" id="UP000179588"/>
    </source>
</evidence>
<evidence type="ECO:0000259" key="3">
    <source>
        <dbReference type="PROSITE" id="PS51186"/>
    </source>
</evidence>
<dbReference type="InterPro" id="IPR016181">
    <property type="entry name" value="Acyl_CoA_acyltransferase"/>
</dbReference>
<dbReference type="GO" id="GO:0016747">
    <property type="term" value="F:acyltransferase activity, transferring groups other than amino-acyl groups"/>
    <property type="evidence" value="ECO:0007669"/>
    <property type="project" value="InterPro"/>
</dbReference>
<evidence type="ECO:0000256" key="1">
    <source>
        <dbReference type="ARBA" id="ARBA00022679"/>
    </source>
</evidence>
<proteinExistence type="predicted"/>
<reference evidence="5 6" key="1">
    <citation type="submission" date="2016-03" db="EMBL/GenBank/DDBJ databases">
        <title>Genome sequence of Providencia stuartii strain, isolated from the salivary glands of larval Lucilia sericata.</title>
        <authorList>
            <person name="Yuan Y."/>
            <person name="Zhang Y."/>
            <person name="Fu S."/>
            <person name="Crippen T.L."/>
            <person name="Visi D."/>
            <person name="Benbow M.E."/>
            <person name="Allen M."/>
            <person name="Tomberlin J.K."/>
            <person name="Sze S.-H."/>
            <person name="Tarone A.M."/>
        </authorList>
    </citation>
    <scope>NUCLEOTIDE SEQUENCE [LARGE SCALE GENOMIC DNA]</scope>
    <source>
        <strain evidence="5 6">Crippen</strain>
    </source>
</reference>
<dbReference type="Gene3D" id="3.40.630.30">
    <property type="match status" value="1"/>
</dbReference>
<dbReference type="PROSITE" id="PS51186">
    <property type="entry name" value="GNAT"/>
    <property type="match status" value="1"/>
</dbReference>
<dbReference type="PANTHER" id="PTHR43800:SF1">
    <property type="entry name" value="PEPTIDYL-LYSINE N-ACETYLTRANSFERASE YJAB"/>
    <property type="match status" value="1"/>
</dbReference>
<evidence type="ECO:0000256" key="2">
    <source>
        <dbReference type="ARBA" id="ARBA00023315"/>
    </source>
</evidence>
<evidence type="ECO:0000313" key="4">
    <source>
        <dbReference type="EMBL" id="EMJ5135566.1"/>
    </source>
</evidence>
<dbReference type="CDD" id="cd04301">
    <property type="entry name" value="NAT_SF"/>
    <property type="match status" value="1"/>
</dbReference>
<reference evidence="4" key="2">
    <citation type="submission" date="2024-02" db="EMBL/GenBank/DDBJ databases">
        <authorList>
            <consortium name="Clinical and Environmental Microbiology Branch: Whole genome sequencing antimicrobial resistance pathogens in the healthcare setting"/>
        </authorList>
    </citation>
    <scope>NUCLEOTIDE SEQUENCE</scope>
    <source>
        <strain evidence="4">2021GO-0154</strain>
    </source>
</reference>
<dbReference type="EMBL" id="ABMABF030000012">
    <property type="protein sequence ID" value="EMJ5135566.1"/>
    <property type="molecule type" value="Genomic_DNA"/>
</dbReference>
<keyword evidence="2" id="KW-0012">Acyltransferase</keyword>
<name>A0A1S1HUZ8_PROST</name>
<sequence>MKILPAIPSQYHEIIDVWESSVRATHDFLPEKILQQLKVAILEQYLPHLTVYVALNNNRIDGFLGVDGNKLEMLFISQANRGKGTGKQLLNFAIKELGITEVDVNEQNPQAVGFYQYMGFKQFARSEKDGEGNPFPILHLRLNPSIK</sequence>
<dbReference type="GeneID" id="92279714"/>
<accession>A0A1S1HUZ8</accession>
<gene>
    <name evidence="5" type="ORF">A3Q29_00470</name>
    <name evidence="4" type="ORF">RG298_003324</name>
</gene>